<dbReference type="RefSeq" id="WP_318651225.1">
    <property type="nucleotide sequence ID" value="NZ_CP137852.1"/>
</dbReference>
<accession>A0ABZ0PNQ6</accession>
<dbReference type="Proteomes" id="UP001305521">
    <property type="component" value="Chromosome"/>
</dbReference>
<name>A0ABZ0PNQ6_9PROT</name>
<sequence length="141" mass="13916">MRIIPLAAGALALGLLSVPADAGPKHGLHVQAPGPLPGLELVFWRAGGVTPGGTAWHAGGGNWGGGYRYGGAYHGYVGGYHPYPATAWRAPVVVAPYYHAPVGSFAAGALVGAAAGAAVGTAAASVAAAGQPNTTVINNYY</sequence>
<reference evidence="2 3" key="1">
    <citation type="submission" date="2023-11" db="EMBL/GenBank/DDBJ databases">
        <title>Arctic aerobic anoxygenic photoheterotroph Sediminicoccus rosea KRV36 adapts its photosynthesis to long days of polar summer.</title>
        <authorList>
            <person name="Tomasch J."/>
            <person name="Kopejtka K."/>
            <person name="Bily T."/>
            <person name="Gardiner A.T."/>
            <person name="Gardian Z."/>
            <person name="Shivaramu S."/>
            <person name="Koblizek M."/>
            <person name="Engelhardt F."/>
            <person name="Kaftan D."/>
        </authorList>
    </citation>
    <scope>NUCLEOTIDE SEQUENCE [LARGE SCALE GENOMIC DNA]</scope>
    <source>
        <strain evidence="2 3">R-30</strain>
    </source>
</reference>
<feature type="signal peptide" evidence="1">
    <location>
        <begin position="1"/>
        <end position="22"/>
    </location>
</feature>
<gene>
    <name evidence="2" type="ORF">R9Z33_10400</name>
</gene>
<feature type="chain" id="PRO_5046448945" evidence="1">
    <location>
        <begin position="23"/>
        <end position="141"/>
    </location>
</feature>
<protein>
    <submittedName>
        <fullName evidence="2">Uncharacterized protein</fullName>
    </submittedName>
</protein>
<evidence type="ECO:0000313" key="3">
    <source>
        <dbReference type="Proteomes" id="UP001305521"/>
    </source>
</evidence>
<evidence type="ECO:0000313" key="2">
    <source>
        <dbReference type="EMBL" id="WPB87272.1"/>
    </source>
</evidence>
<keyword evidence="3" id="KW-1185">Reference proteome</keyword>
<proteinExistence type="predicted"/>
<organism evidence="2 3">
    <name type="scientific">Sediminicoccus rosea</name>
    <dbReference type="NCBI Taxonomy" id="1225128"/>
    <lineage>
        <taxon>Bacteria</taxon>
        <taxon>Pseudomonadati</taxon>
        <taxon>Pseudomonadota</taxon>
        <taxon>Alphaproteobacteria</taxon>
        <taxon>Acetobacterales</taxon>
        <taxon>Roseomonadaceae</taxon>
        <taxon>Sediminicoccus</taxon>
    </lineage>
</organism>
<keyword evidence="1" id="KW-0732">Signal</keyword>
<evidence type="ECO:0000256" key="1">
    <source>
        <dbReference type="SAM" id="SignalP"/>
    </source>
</evidence>
<dbReference type="EMBL" id="CP137852">
    <property type="protein sequence ID" value="WPB87272.1"/>
    <property type="molecule type" value="Genomic_DNA"/>
</dbReference>